<gene>
    <name evidence="2" type="ORF">PFY00_18165</name>
</gene>
<dbReference type="SUPFAM" id="SSF51120">
    <property type="entry name" value="beta-Roll"/>
    <property type="match status" value="1"/>
</dbReference>
<feature type="compositionally biased region" description="Gly residues" evidence="1">
    <location>
        <begin position="1"/>
        <end position="21"/>
    </location>
</feature>
<name>A0ABT4XXG8_9RHOB</name>
<accession>A0ABT4XXG8</accession>
<dbReference type="RefSeq" id="WP_271434017.1">
    <property type="nucleotide sequence ID" value="NZ_JAQIOY010000010.1"/>
</dbReference>
<dbReference type="InterPro" id="IPR011049">
    <property type="entry name" value="Serralysin-like_metalloprot_C"/>
</dbReference>
<organism evidence="2 3">
    <name type="scientific">Thalassococcus lentus</name>
    <dbReference type="NCBI Taxonomy" id="1210524"/>
    <lineage>
        <taxon>Bacteria</taxon>
        <taxon>Pseudomonadati</taxon>
        <taxon>Pseudomonadota</taxon>
        <taxon>Alphaproteobacteria</taxon>
        <taxon>Rhodobacterales</taxon>
        <taxon>Roseobacteraceae</taxon>
        <taxon>Thalassococcus</taxon>
    </lineage>
</organism>
<comment type="caution">
    <text evidence="2">The sequence shown here is derived from an EMBL/GenBank/DDBJ whole genome shotgun (WGS) entry which is preliminary data.</text>
</comment>
<dbReference type="EMBL" id="JAQIOY010000010">
    <property type="protein sequence ID" value="MDA7426664.1"/>
    <property type="molecule type" value="Genomic_DNA"/>
</dbReference>
<evidence type="ECO:0000313" key="3">
    <source>
        <dbReference type="Proteomes" id="UP001210720"/>
    </source>
</evidence>
<protein>
    <submittedName>
        <fullName evidence="2">M10 family metallopeptidase C-terminal domain-containing protein</fullName>
    </submittedName>
</protein>
<reference evidence="2 3" key="1">
    <citation type="submission" date="2023-01" db="EMBL/GenBank/DDBJ databases">
        <title>Thalassococcus onchidii sp. nov., isolated from a marine invertebrate from the South China Sea.</title>
        <authorList>
            <person name="Xu S."/>
            <person name="Liu Z."/>
            <person name="Xu Y."/>
        </authorList>
    </citation>
    <scope>NUCLEOTIDE SEQUENCE [LARGE SCALE GENOMIC DNA]</scope>
    <source>
        <strain evidence="2 3">KCTC 32084</strain>
    </source>
</reference>
<dbReference type="Gene3D" id="2.150.10.10">
    <property type="entry name" value="Serralysin-like metalloprotease, C-terminal"/>
    <property type="match status" value="1"/>
</dbReference>
<dbReference type="Proteomes" id="UP001210720">
    <property type="component" value="Unassembled WGS sequence"/>
</dbReference>
<keyword evidence="3" id="KW-1185">Reference proteome</keyword>
<dbReference type="PRINTS" id="PR00313">
    <property type="entry name" value="CABNDNGRPT"/>
</dbReference>
<proteinExistence type="predicted"/>
<feature type="region of interest" description="Disordered" evidence="1">
    <location>
        <begin position="1"/>
        <end position="23"/>
    </location>
</feature>
<dbReference type="Pfam" id="PF00353">
    <property type="entry name" value="HemolysinCabind"/>
    <property type="match status" value="1"/>
</dbReference>
<evidence type="ECO:0000256" key="1">
    <source>
        <dbReference type="SAM" id="MobiDB-lite"/>
    </source>
</evidence>
<evidence type="ECO:0000313" key="2">
    <source>
        <dbReference type="EMBL" id="MDA7426664.1"/>
    </source>
</evidence>
<dbReference type="InterPro" id="IPR001343">
    <property type="entry name" value="Hemolysn_Ca-bd"/>
</dbReference>
<sequence length="148" mass="15344">MPRGGNGNGGNGGGGSTGGTIRGSNRDDFLFGSSADELIFGRRGDDTIDAGAGSDTVTGGSGADVFVVGPDTDRLVITDFEDGIDQIDVSAFGINPANPFGGQYVGYLADADGDTILQFFDTMSGDMLAEVVLEDFNYTQIDQSDYIF</sequence>